<sequence>MIMTAEDHYTYELEKFEFVKYKFVSLRENLRILLDFLNKMGNHPEERIDNYHIMKIKTNFFIDEIDFNLQGEFPFGHLRMSTHILIERGVEYFNVYSNFYNRSRSELMEVIHEISLNRQLIW</sequence>
<dbReference type="FunCoup" id="E3NAQ2">
    <property type="interactions" value="1764"/>
</dbReference>
<name>E3NAQ2_CAERE</name>
<dbReference type="AlphaFoldDB" id="E3NAQ2"/>
<proteinExistence type="predicted"/>
<keyword evidence="2" id="KW-1185">Reference proteome</keyword>
<dbReference type="EMBL" id="DS268578">
    <property type="protein sequence ID" value="EFO91262.1"/>
    <property type="molecule type" value="Genomic_DNA"/>
</dbReference>
<protein>
    <submittedName>
        <fullName evidence="1">Uncharacterized protein</fullName>
    </submittedName>
</protein>
<accession>E3NAQ2</accession>
<dbReference type="InParanoid" id="E3NAQ2"/>
<dbReference type="HOGENOM" id="CLU_2173213_0_0_1"/>
<dbReference type="eggNOG" id="ENOG502TIIJ">
    <property type="taxonomic scope" value="Eukaryota"/>
</dbReference>
<organism evidence="2">
    <name type="scientific">Caenorhabditis remanei</name>
    <name type="common">Caenorhabditis vulgaris</name>
    <dbReference type="NCBI Taxonomy" id="31234"/>
    <lineage>
        <taxon>Eukaryota</taxon>
        <taxon>Metazoa</taxon>
        <taxon>Ecdysozoa</taxon>
        <taxon>Nematoda</taxon>
        <taxon>Chromadorea</taxon>
        <taxon>Rhabditida</taxon>
        <taxon>Rhabditina</taxon>
        <taxon>Rhabditomorpha</taxon>
        <taxon>Rhabditoidea</taxon>
        <taxon>Rhabditidae</taxon>
        <taxon>Peloderinae</taxon>
        <taxon>Caenorhabditis</taxon>
    </lineage>
</organism>
<reference evidence="1" key="1">
    <citation type="submission" date="2007-07" db="EMBL/GenBank/DDBJ databases">
        <title>PCAP assembly of the Caenorhabditis remanei genome.</title>
        <authorList>
            <consortium name="The Caenorhabditis remanei Sequencing Consortium"/>
            <person name="Wilson R.K."/>
        </authorList>
    </citation>
    <scope>NUCLEOTIDE SEQUENCE [LARGE SCALE GENOMIC DNA]</scope>
    <source>
        <strain evidence="1">PB4641</strain>
    </source>
</reference>
<dbReference type="OrthoDB" id="5836264at2759"/>
<dbReference type="OMA" id="YNIMKIK"/>
<evidence type="ECO:0000313" key="2">
    <source>
        <dbReference type="Proteomes" id="UP000008281"/>
    </source>
</evidence>
<dbReference type="STRING" id="31234.E3NAQ2"/>
<evidence type="ECO:0000313" key="1">
    <source>
        <dbReference type="EMBL" id="EFO91262.1"/>
    </source>
</evidence>
<dbReference type="Proteomes" id="UP000008281">
    <property type="component" value="Unassembled WGS sequence"/>
</dbReference>
<gene>
    <name evidence="1" type="ORF">CRE_04282</name>
</gene>